<dbReference type="Gene3D" id="3.40.50.11340">
    <property type="match status" value="1"/>
</dbReference>
<organism evidence="2 3">
    <name type="scientific">Ancylostoma ceylanicum</name>
    <dbReference type="NCBI Taxonomy" id="53326"/>
    <lineage>
        <taxon>Eukaryota</taxon>
        <taxon>Metazoa</taxon>
        <taxon>Ecdysozoa</taxon>
        <taxon>Nematoda</taxon>
        <taxon>Chromadorea</taxon>
        <taxon>Rhabditida</taxon>
        <taxon>Rhabditina</taxon>
        <taxon>Rhabditomorpha</taxon>
        <taxon>Strongyloidea</taxon>
        <taxon>Ancylostomatidae</taxon>
        <taxon>Ancylostomatinae</taxon>
        <taxon>Ancylostoma</taxon>
    </lineage>
</organism>
<sequence>MRLLKVCYKTTFYTAQIAMIFYFVKFLGIRFSIRSSSVDGTKRYVAMQHNHGRLGNQIFYFCTGYVIAKRLGRTLYVPYSQSEERDFNVMRRMRWTTEIFPRLKPLYTIFEQTTINQTVVPLAYNTTNQPACCLYEDPIKLVNNLNN</sequence>
<dbReference type="Proteomes" id="UP000024635">
    <property type="component" value="Unassembled WGS sequence"/>
</dbReference>
<gene>
    <name evidence="2" type="primary">Acey_s0008.g293</name>
    <name evidence="2" type="ORF">Y032_0008g293</name>
</gene>
<accession>A0A016VLY8</accession>
<protein>
    <submittedName>
        <fullName evidence="2">Uncharacterized protein</fullName>
    </submittedName>
</protein>
<comment type="caution">
    <text evidence="2">The sequence shown here is derived from an EMBL/GenBank/DDBJ whole genome shotgun (WGS) entry which is preliminary data.</text>
</comment>
<keyword evidence="3" id="KW-1185">Reference proteome</keyword>
<evidence type="ECO:0000256" key="1">
    <source>
        <dbReference type="SAM" id="Phobius"/>
    </source>
</evidence>
<dbReference type="OrthoDB" id="3226at2759"/>
<keyword evidence="1" id="KW-0812">Transmembrane</keyword>
<name>A0A016VLY8_9BILA</name>
<dbReference type="EMBL" id="JARK01001344">
    <property type="protein sequence ID" value="EYC28022.1"/>
    <property type="molecule type" value="Genomic_DNA"/>
</dbReference>
<evidence type="ECO:0000313" key="3">
    <source>
        <dbReference type="Proteomes" id="UP000024635"/>
    </source>
</evidence>
<feature type="transmembrane region" description="Helical" evidence="1">
    <location>
        <begin position="12"/>
        <end position="33"/>
    </location>
</feature>
<keyword evidence="1" id="KW-1133">Transmembrane helix</keyword>
<proteinExistence type="predicted"/>
<keyword evidence="1" id="KW-0472">Membrane</keyword>
<dbReference type="AlphaFoldDB" id="A0A016VLY8"/>
<reference evidence="3" key="1">
    <citation type="journal article" date="2015" name="Nat. Genet.">
        <title>The genome and transcriptome of the zoonotic hookworm Ancylostoma ceylanicum identify infection-specific gene families.</title>
        <authorList>
            <person name="Schwarz E.M."/>
            <person name="Hu Y."/>
            <person name="Antoshechkin I."/>
            <person name="Miller M.M."/>
            <person name="Sternberg P.W."/>
            <person name="Aroian R.V."/>
        </authorList>
    </citation>
    <scope>NUCLEOTIDE SEQUENCE</scope>
    <source>
        <strain evidence="3">HY135</strain>
    </source>
</reference>
<evidence type="ECO:0000313" key="2">
    <source>
        <dbReference type="EMBL" id="EYC28022.1"/>
    </source>
</evidence>